<dbReference type="GO" id="GO:0004563">
    <property type="term" value="F:beta-N-acetylhexosaminidase activity"/>
    <property type="evidence" value="ECO:0007669"/>
    <property type="project" value="UniProtKB-EC"/>
</dbReference>
<dbReference type="CDD" id="cd06563">
    <property type="entry name" value="GH20_chitobiase-like"/>
    <property type="match status" value="1"/>
</dbReference>
<dbReference type="InterPro" id="IPR017853">
    <property type="entry name" value="GH"/>
</dbReference>
<dbReference type="AlphaFoldDB" id="A0A3E2DNC8"/>
<keyword evidence="5" id="KW-0326">Glycosidase</keyword>
<dbReference type="InterPro" id="IPR025705">
    <property type="entry name" value="Beta_hexosaminidase_sua/sub"/>
</dbReference>
<comment type="caution">
    <text evidence="9">The sequence shown here is derived from an EMBL/GenBank/DDBJ whole genome shotgun (WGS) entry which is preliminary data.</text>
</comment>
<evidence type="ECO:0000313" key="9">
    <source>
        <dbReference type="EMBL" id="RFT46892.1"/>
    </source>
</evidence>
<dbReference type="Pfam" id="PF00728">
    <property type="entry name" value="Glyco_hydro_20"/>
    <property type="match status" value="1"/>
</dbReference>
<dbReference type="GO" id="GO:0030203">
    <property type="term" value="P:glycosaminoglycan metabolic process"/>
    <property type="evidence" value="ECO:0007669"/>
    <property type="project" value="TreeGrafter"/>
</dbReference>
<evidence type="ECO:0000256" key="2">
    <source>
        <dbReference type="ARBA" id="ARBA00006285"/>
    </source>
</evidence>
<dbReference type="Gene3D" id="3.30.379.10">
    <property type="entry name" value="Chitobiase/beta-hexosaminidase domain 2-like"/>
    <property type="match status" value="1"/>
</dbReference>
<dbReference type="SUPFAM" id="SSF51445">
    <property type="entry name" value="(Trans)glycosidases"/>
    <property type="match status" value="1"/>
</dbReference>
<accession>A0A3E2DNC8</accession>
<dbReference type="InterPro" id="IPR029018">
    <property type="entry name" value="Hex-like_dom2"/>
</dbReference>
<name>A0A3E2DNC8_9ACTN</name>
<evidence type="ECO:0000256" key="4">
    <source>
        <dbReference type="ARBA" id="ARBA00022801"/>
    </source>
</evidence>
<dbReference type="InterPro" id="IPR015883">
    <property type="entry name" value="Glyco_hydro_20_cat"/>
</dbReference>
<evidence type="ECO:0000256" key="1">
    <source>
        <dbReference type="ARBA" id="ARBA00001231"/>
    </source>
</evidence>
<dbReference type="SUPFAM" id="SSF55545">
    <property type="entry name" value="beta-N-acetylhexosaminidase-like domain"/>
    <property type="match status" value="1"/>
</dbReference>
<gene>
    <name evidence="9" type="ORF">CHT91_00800</name>
</gene>
<dbReference type="EMBL" id="NOWI01000001">
    <property type="protein sequence ID" value="RFT46892.1"/>
    <property type="molecule type" value="Genomic_DNA"/>
</dbReference>
<feature type="active site" description="Proton donor" evidence="6">
    <location>
        <position position="323"/>
    </location>
</feature>
<dbReference type="PANTHER" id="PTHR22600:SF57">
    <property type="entry name" value="BETA-N-ACETYLHEXOSAMINIDASE"/>
    <property type="match status" value="1"/>
</dbReference>
<proteinExistence type="inferred from homology"/>
<sequence>MPVPSNDTLIRGLCPQPRHVQFTEGRFPLPTVLSWAGPDEVTDAVTTLAERLAPALDVVRVTSHTDTASLIVTVNPALEAEGYRIEIDTQIRITAGDPNGARWAVQTLLQLLPPWVHGPGPLAREHLHLPKGVIADAPHYSWRGAHLDVSRHFMPASFITRFLDVLAMHKLNRLHLHLTDDQGWRLPVPGWPRLTTVGAWRPGTVRGHQPPPDDNDCDDVAEHDHVPHGGAYTVEQLSAINKRAGLLGITVVPEIDLPGHTESVVAAYPALGCGIPLDHPRTAFGVSEHHINLTDDSLGFCRDALDAVMEIFPDSPIHIGGDECPGKEWFNHQQTRARLAELGITTPHQAQAWFERQICDHVVAAGRQIIAWDEVLEAGAPEEVTVMVWRDADDISRAVAAGHDVIGAPARHTYLDHGIEAGPEAPVTIAAPMTMDDVAGLHDVLAAVDSPHLLGGQFQLWTEYLRTPAQVEDAAFPRGTSIAEQLWTGDPARPQSELEAQSRRLTAMGINWHR</sequence>
<evidence type="ECO:0000256" key="6">
    <source>
        <dbReference type="PIRSR" id="PIRSR625705-1"/>
    </source>
</evidence>
<evidence type="ECO:0000256" key="3">
    <source>
        <dbReference type="ARBA" id="ARBA00012663"/>
    </source>
</evidence>
<dbReference type="GO" id="GO:0016020">
    <property type="term" value="C:membrane"/>
    <property type="evidence" value="ECO:0007669"/>
    <property type="project" value="TreeGrafter"/>
</dbReference>
<reference evidence="9" key="1">
    <citation type="submission" date="2017-07" db="EMBL/GenBank/DDBJ databases">
        <authorList>
            <person name="Sun Z.S."/>
            <person name="Albrecht U."/>
            <person name="Echele G."/>
            <person name="Lee C.C."/>
        </authorList>
    </citation>
    <scope>NUCLEOTIDE SEQUENCE [LARGE SCALE GENOMIC DNA]</scope>
    <source>
        <strain evidence="9">P16-029</strain>
    </source>
</reference>
<dbReference type="PANTHER" id="PTHR22600">
    <property type="entry name" value="BETA-HEXOSAMINIDASE"/>
    <property type="match status" value="1"/>
</dbReference>
<comment type="catalytic activity">
    <reaction evidence="1">
        <text>Hydrolysis of terminal non-reducing N-acetyl-D-hexosamine residues in N-acetyl-beta-D-hexosaminides.</text>
        <dbReference type="EC" id="3.2.1.52"/>
    </reaction>
</comment>
<dbReference type="RefSeq" id="WP_065672950.1">
    <property type="nucleotide sequence ID" value="NZ_JAQDJS010000003.1"/>
</dbReference>
<feature type="domain" description="Beta-hexosaminidase bacterial type N-terminal" evidence="8">
    <location>
        <begin position="13"/>
        <end position="137"/>
    </location>
</feature>
<dbReference type="Pfam" id="PF02838">
    <property type="entry name" value="Glyco_hydro_20b"/>
    <property type="match status" value="1"/>
</dbReference>
<comment type="similarity">
    <text evidence="2">Belongs to the glycosyl hydrolase 20 family.</text>
</comment>
<evidence type="ECO:0000259" key="8">
    <source>
        <dbReference type="Pfam" id="PF02838"/>
    </source>
</evidence>
<evidence type="ECO:0000259" key="7">
    <source>
        <dbReference type="Pfam" id="PF00728"/>
    </source>
</evidence>
<keyword evidence="4 9" id="KW-0378">Hydrolase</keyword>
<protein>
    <recommendedName>
        <fullName evidence="3">beta-N-acetylhexosaminidase</fullName>
        <ecNumber evidence="3">3.2.1.52</ecNumber>
    </recommendedName>
</protein>
<dbReference type="InterPro" id="IPR015882">
    <property type="entry name" value="HEX_bac_N"/>
</dbReference>
<dbReference type="EC" id="3.2.1.52" evidence="3"/>
<dbReference type="Gene3D" id="3.20.20.80">
    <property type="entry name" value="Glycosidases"/>
    <property type="match status" value="1"/>
</dbReference>
<dbReference type="GO" id="GO:0005975">
    <property type="term" value="P:carbohydrate metabolic process"/>
    <property type="evidence" value="ECO:0007669"/>
    <property type="project" value="InterPro"/>
</dbReference>
<organism evidence="9">
    <name type="scientific">Cutibacterium avidum</name>
    <dbReference type="NCBI Taxonomy" id="33010"/>
    <lineage>
        <taxon>Bacteria</taxon>
        <taxon>Bacillati</taxon>
        <taxon>Actinomycetota</taxon>
        <taxon>Actinomycetes</taxon>
        <taxon>Propionibacteriales</taxon>
        <taxon>Propionibacteriaceae</taxon>
        <taxon>Cutibacterium</taxon>
    </lineage>
</organism>
<dbReference type="PRINTS" id="PR00738">
    <property type="entry name" value="GLHYDRLASE20"/>
</dbReference>
<dbReference type="Proteomes" id="UP000259211">
    <property type="component" value="Unassembled WGS sequence"/>
</dbReference>
<feature type="domain" description="Glycoside hydrolase family 20 catalytic" evidence="7">
    <location>
        <begin position="140"/>
        <end position="489"/>
    </location>
</feature>
<evidence type="ECO:0000256" key="5">
    <source>
        <dbReference type="ARBA" id="ARBA00023295"/>
    </source>
</evidence>